<feature type="domain" description="Flavodoxin" evidence="1">
    <location>
        <begin position="6"/>
        <end position="116"/>
    </location>
</feature>
<dbReference type="GO" id="GO:0010181">
    <property type="term" value="F:FMN binding"/>
    <property type="evidence" value="ECO:0007669"/>
    <property type="project" value="TreeGrafter"/>
</dbReference>
<dbReference type="SUPFAM" id="SSF52218">
    <property type="entry name" value="Flavoproteins"/>
    <property type="match status" value="1"/>
</dbReference>
<evidence type="ECO:0000313" key="3">
    <source>
        <dbReference type="Proteomes" id="UP000054092"/>
    </source>
</evidence>
<sequence length="120" mass="13405">MPRVVVLSKSRYGSSEKHATWIAEELEADLFAADSFDGKKFHSYECVVFGGSLYASELIGINVTNENFETLRNKKVVLISVGTSPARPEVLEEIKLKNLTPEMICHAEFHYLRGALTSIN</sequence>
<dbReference type="GO" id="GO:0006783">
    <property type="term" value="P:heme biosynthetic process"/>
    <property type="evidence" value="ECO:0007669"/>
    <property type="project" value="TreeGrafter"/>
</dbReference>
<dbReference type="Pfam" id="PF12724">
    <property type="entry name" value="Flavodoxin_5"/>
    <property type="match status" value="1"/>
</dbReference>
<dbReference type="PANTHER" id="PTHR38030">
    <property type="entry name" value="PROTOPORPHYRINOGEN IX DEHYDROGENASE [MENAQUINONE]"/>
    <property type="match status" value="1"/>
</dbReference>
<evidence type="ECO:0000313" key="2">
    <source>
        <dbReference type="EMBL" id="KUK82204.1"/>
    </source>
</evidence>
<dbReference type="GO" id="GO:0070819">
    <property type="term" value="F:menaquinone-dependent protoporphyrinogen oxidase activity"/>
    <property type="evidence" value="ECO:0007669"/>
    <property type="project" value="TreeGrafter"/>
</dbReference>
<dbReference type="EMBL" id="LGGP01000010">
    <property type="protein sequence ID" value="KUK82204.1"/>
    <property type="molecule type" value="Genomic_DNA"/>
</dbReference>
<dbReference type="InterPro" id="IPR026816">
    <property type="entry name" value="Flavodoxin_dom"/>
</dbReference>
<dbReference type="InterPro" id="IPR052200">
    <property type="entry name" value="Protoporphyrinogen_IX_DH"/>
</dbReference>
<dbReference type="Gene3D" id="3.40.50.360">
    <property type="match status" value="1"/>
</dbReference>
<evidence type="ECO:0000259" key="1">
    <source>
        <dbReference type="Pfam" id="PF12724"/>
    </source>
</evidence>
<gene>
    <name evidence="2" type="ORF">XD94_0125</name>
</gene>
<dbReference type="PATRIC" id="fig|1184387.3.peg.417"/>
<dbReference type="Proteomes" id="UP000054092">
    <property type="component" value="Unassembled WGS sequence"/>
</dbReference>
<proteinExistence type="predicted"/>
<accession>A0A101HSS6</accession>
<protein>
    <submittedName>
        <fullName evidence="2">Flavodoxin/nitric oxide synthase</fullName>
    </submittedName>
</protein>
<comment type="caution">
    <text evidence="2">The sequence shown here is derived from an EMBL/GenBank/DDBJ whole genome shotgun (WGS) entry which is preliminary data.</text>
</comment>
<dbReference type="PANTHER" id="PTHR38030:SF2">
    <property type="entry name" value="PROTOPORPHYRINOGEN IX DEHYDROGENASE [QUINONE]"/>
    <property type="match status" value="1"/>
</dbReference>
<name>A0A101HSS6_9BACT</name>
<dbReference type="AlphaFoldDB" id="A0A101HSS6"/>
<reference evidence="3" key="1">
    <citation type="journal article" date="2015" name="MBio">
        <title>Genome-Resolved Metagenomic Analysis Reveals Roles for Candidate Phyla and Other Microbial Community Members in Biogeochemical Transformations in Oil Reservoirs.</title>
        <authorList>
            <person name="Hu P."/>
            <person name="Tom L."/>
            <person name="Singh A."/>
            <person name="Thomas B.C."/>
            <person name="Baker B.J."/>
            <person name="Piceno Y.M."/>
            <person name="Andersen G.L."/>
            <person name="Banfield J.F."/>
        </authorList>
    </citation>
    <scope>NUCLEOTIDE SEQUENCE [LARGE SCALE GENOMIC DNA]</scope>
</reference>
<dbReference type="InterPro" id="IPR029039">
    <property type="entry name" value="Flavoprotein-like_sf"/>
</dbReference>
<organism evidence="2 3">
    <name type="scientific">Mesotoga prima</name>
    <dbReference type="NCBI Taxonomy" id="1184387"/>
    <lineage>
        <taxon>Bacteria</taxon>
        <taxon>Thermotogati</taxon>
        <taxon>Thermotogota</taxon>
        <taxon>Thermotogae</taxon>
        <taxon>Kosmotogales</taxon>
        <taxon>Kosmotogaceae</taxon>
        <taxon>Mesotoga</taxon>
    </lineage>
</organism>